<dbReference type="AlphaFoldDB" id="A0A4S8KZT0"/>
<evidence type="ECO:0000313" key="1">
    <source>
        <dbReference type="EMBL" id="THU81441.1"/>
    </source>
</evidence>
<dbReference type="Proteomes" id="UP000297245">
    <property type="component" value="Unassembled WGS sequence"/>
</dbReference>
<name>A0A4S8KZT0_DENBC</name>
<evidence type="ECO:0000313" key="2">
    <source>
        <dbReference type="Proteomes" id="UP000297245"/>
    </source>
</evidence>
<accession>A0A4S8KZT0</accession>
<protein>
    <submittedName>
        <fullName evidence="1">Uncharacterized protein</fullName>
    </submittedName>
</protein>
<sequence>MAIQLTIQLCDLMLDWDLLLSRLQLGWRTRDLVDGLAKVVDRRGNGLKGHEFGKAMVEKNYGLGFGWCKINWVTNLAGKGSSRGLRGHARRKLDKSHYTSTTWLG</sequence>
<dbReference type="EMBL" id="ML179809">
    <property type="protein sequence ID" value="THU81441.1"/>
    <property type="molecule type" value="Genomic_DNA"/>
</dbReference>
<proteinExistence type="predicted"/>
<reference evidence="1 2" key="1">
    <citation type="journal article" date="2019" name="Nat. Ecol. Evol.">
        <title>Megaphylogeny resolves global patterns of mushroom evolution.</title>
        <authorList>
            <person name="Varga T."/>
            <person name="Krizsan K."/>
            <person name="Foldi C."/>
            <person name="Dima B."/>
            <person name="Sanchez-Garcia M."/>
            <person name="Sanchez-Ramirez S."/>
            <person name="Szollosi G.J."/>
            <person name="Szarkandi J.G."/>
            <person name="Papp V."/>
            <person name="Albert L."/>
            <person name="Andreopoulos W."/>
            <person name="Angelini C."/>
            <person name="Antonin V."/>
            <person name="Barry K.W."/>
            <person name="Bougher N.L."/>
            <person name="Buchanan P."/>
            <person name="Buyck B."/>
            <person name="Bense V."/>
            <person name="Catcheside P."/>
            <person name="Chovatia M."/>
            <person name="Cooper J."/>
            <person name="Damon W."/>
            <person name="Desjardin D."/>
            <person name="Finy P."/>
            <person name="Geml J."/>
            <person name="Haridas S."/>
            <person name="Hughes K."/>
            <person name="Justo A."/>
            <person name="Karasinski D."/>
            <person name="Kautmanova I."/>
            <person name="Kiss B."/>
            <person name="Kocsube S."/>
            <person name="Kotiranta H."/>
            <person name="LaButti K.M."/>
            <person name="Lechner B.E."/>
            <person name="Liimatainen K."/>
            <person name="Lipzen A."/>
            <person name="Lukacs Z."/>
            <person name="Mihaltcheva S."/>
            <person name="Morgado L.N."/>
            <person name="Niskanen T."/>
            <person name="Noordeloos M.E."/>
            <person name="Ohm R.A."/>
            <person name="Ortiz-Santana B."/>
            <person name="Ovrebo C."/>
            <person name="Racz N."/>
            <person name="Riley R."/>
            <person name="Savchenko A."/>
            <person name="Shiryaev A."/>
            <person name="Soop K."/>
            <person name="Spirin V."/>
            <person name="Szebenyi C."/>
            <person name="Tomsovsky M."/>
            <person name="Tulloss R.E."/>
            <person name="Uehling J."/>
            <person name="Grigoriev I.V."/>
            <person name="Vagvolgyi C."/>
            <person name="Papp T."/>
            <person name="Martin F.M."/>
            <person name="Miettinen O."/>
            <person name="Hibbett D.S."/>
            <person name="Nagy L.G."/>
        </authorList>
    </citation>
    <scope>NUCLEOTIDE SEQUENCE [LARGE SCALE GENOMIC DNA]</scope>
    <source>
        <strain evidence="1 2">CBS 962.96</strain>
    </source>
</reference>
<gene>
    <name evidence="1" type="ORF">K435DRAFT_873346</name>
</gene>
<organism evidence="1 2">
    <name type="scientific">Dendrothele bispora (strain CBS 962.96)</name>
    <dbReference type="NCBI Taxonomy" id="1314807"/>
    <lineage>
        <taxon>Eukaryota</taxon>
        <taxon>Fungi</taxon>
        <taxon>Dikarya</taxon>
        <taxon>Basidiomycota</taxon>
        <taxon>Agaricomycotina</taxon>
        <taxon>Agaricomycetes</taxon>
        <taxon>Agaricomycetidae</taxon>
        <taxon>Agaricales</taxon>
        <taxon>Agaricales incertae sedis</taxon>
        <taxon>Dendrothele</taxon>
    </lineage>
</organism>
<keyword evidence="2" id="KW-1185">Reference proteome</keyword>